<dbReference type="CDD" id="cd00761">
    <property type="entry name" value="Glyco_tranf_GTA_type"/>
    <property type="match status" value="1"/>
</dbReference>
<dbReference type="Gene3D" id="3.90.550.10">
    <property type="entry name" value="Spore Coat Polysaccharide Biosynthesis Protein SpsA, Chain A"/>
    <property type="match status" value="1"/>
</dbReference>
<sequence length="272" mass="31796">MSSNIEFEIICLDDASNNTITKKNSTVNNYKNVSYNLSKVNNGRVKTRQLLSEKALHNWLLFLDADVLPKSKNFISNYLKHINDNYDVIYGGFTYHTSKPDRTYMLRWKYGKSKEEIDAVKRNAKPYKVVISGNFLIKKETYQHIVSKINYKGYGYDNYFGALMKENNINVLHINNEVYHLGIEKSSTYLNKVEQSVDNLLNLQNTQKIVVSDNDLLRLFNFTKSLKLNYFLSFLHSTLNSRIKKNLLGSNPLVFLLQLYKLTYFCYKDLKK</sequence>
<dbReference type="InterPro" id="IPR001173">
    <property type="entry name" value="Glyco_trans_2-like"/>
</dbReference>
<protein>
    <submittedName>
        <fullName evidence="2">Glycosyltransferase</fullName>
    </submittedName>
</protein>
<organism evidence="2 3">
    <name type="scientific">Gaetbulibacter jejuensis</name>
    <dbReference type="NCBI Taxonomy" id="584607"/>
    <lineage>
        <taxon>Bacteria</taxon>
        <taxon>Pseudomonadati</taxon>
        <taxon>Bacteroidota</taxon>
        <taxon>Flavobacteriia</taxon>
        <taxon>Flavobacteriales</taxon>
        <taxon>Flavobacteriaceae</taxon>
        <taxon>Gaetbulibacter</taxon>
    </lineage>
</organism>
<gene>
    <name evidence="2" type="ORF">GCM10009431_11780</name>
</gene>
<dbReference type="InterPro" id="IPR029044">
    <property type="entry name" value="Nucleotide-diphossugar_trans"/>
</dbReference>
<comment type="caution">
    <text evidence="2">The sequence shown here is derived from an EMBL/GenBank/DDBJ whole genome shotgun (WGS) entry which is preliminary data.</text>
</comment>
<dbReference type="Proteomes" id="UP001500736">
    <property type="component" value="Unassembled WGS sequence"/>
</dbReference>
<dbReference type="EMBL" id="BAAAGF010000001">
    <property type="protein sequence ID" value="GAA0741031.1"/>
    <property type="molecule type" value="Genomic_DNA"/>
</dbReference>
<dbReference type="SUPFAM" id="SSF53448">
    <property type="entry name" value="Nucleotide-diphospho-sugar transferases"/>
    <property type="match status" value="1"/>
</dbReference>
<keyword evidence="3" id="KW-1185">Reference proteome</keyword>
<evidence type="ECO:0000259" key="1">
    <source>
        <dbReference type="Pfam" id="PF00535"/>
    </source>
</evidence>
<name>A0ABN1JJA7_9FLAO</name>
<reference evidence="2 3" key="1">
    <citation type="journal article" date="2019" name="Int. J. Syst. Evol. Microbiol.">
        <title>The Global Catalogue of Microorganisms (GCM) 10K type strain sequencing project: providing services to taxonomists for standard genome sequencing and annotation.</title>
        <authorList>
            <consortium name="The Broad Institute Genomics Platform"/>
            <consortium name="The Broad Institute Genome Sequencing Center for Infectious Disease"/>
            <person name="Wu L."/>
            <person name="Ma J."/>
        </authorList>
    </citation>
    <scope>NUCLEOTIDE SEQUENCE [LARGE SCALE GENOMIC DNA]</scope>
    <source>
        <strain evidence="2 3">JCM 15976</strain>
    </source>
</reference>
<accession>A0ABN1JJA7</accession>
<dbReference type="Pfam" id="PF00535">
    <property type="entry name" value="Glycos_transf_2"/>
    <property type="match status" value="1"/>
</dbReference>
<feature type="domain" description="Glycosyltransferase 2-like" evidence="1">
    <location>
        <begin position="6"/>
        <end position="142"/>
    </location>
</feature>
<proteinExistence type="predicted"/>
<evidence type="ECO:0000313" key="2">
    <source>
        <dbReference type="EMBL" id="GAA0741031.1"/>
    </source>
</evidence>
<evidence type="ECO:0000313" key="3">
    <source>
        <dbReference type="Proteomes" id="UP001500736"/>
    </source>
</evidence>